<evidence type="ECO:0000313" key="10">
    <source>
        <dbReference type="EMBL" id="KAH9383046.1"/>
    </source>
</evidence>
<dbReference type="VEuPathDB" id="VectorBase:HLOH_051995"/>
<dbReference type="Proteomes" id="UP000821853">
    <property type="component" value="Unassembled WGS sequence"/>
</dbReference>
<keyword evidence="11" id="KW-1185">Reference proteome</keyword>
<keyword evidence="4 7" id="KW-0863">Zinc-finger</keyword>
<dbReference type="AlphaFoldDB" id="A0A9J6H5R3"/>
<evidence type="ECO:0000313" key="11">
    <source>
        <dbReference type="Proteomes" id="UP000821853"/>
    </source>
</evidence>
<dbReference type="SUPFAM" id="SSF57667">
    <property type="entry name" value="beta-beta-alpha zinc fingers"/>
    <property type="match status" value="2"/>
</dbReference>
<evidence type="ECO:0000256" key="8">
    <source>
        <dbReference type="SAM" id="MobiDB-lite"/>
    </source>
</evidence>
<dbReference type="GO" id="GO:0005694">
    <property type="term" value="C:chromosome"/>
    <property type="evidence" value="ECO:0007669"/>
    <property type="project" value="UniProtKB-ARBA"/>
</dbReference>
<feature type="domain" description="C2H2-type" evidence="9">
    <location>
        <begin position="78"/>
        <end position="105"/>
    </location>
</feature>
<dbReference type="FunFam" id="3.30.160.60:FF:000100">
    <property type="entry name" value="Zinc finger 45-like"/>
    <property type="match status" value="1"/>
</dbReference>
<dbReference type="GO" id="GO:0000981">
    <property type="term" value="F:DNA-binding transcription factor activity, RNA polymerase II-specific"/>
    <property type="evidence" value="ECO:0007669"/>
    <property type="project" value="TreeGrafter"/>
</dbReference>
<evidence type="ECO:0000256" key="1">
    <source>
        <dbReference type="ARBA" id="ARBA00004123"/>
    </source>
</evidence>
<evidence type="ECO:0000256" key="2">
    <source>
        <dbReference type="ARBA" id="ARBA00022723"/>
    </source>
</evidence>
<dbReference type="GO" id="GO:0043565">
    <property type="term" value="F:sequence-specific DNA binding"/>
    <property type="evidence" value="ECO:0007669"/>
    <property type="project" value="UniProtKB-ARBA"/>
</dbReference>
<dbReference type="PROSITE" id="PS00028">
    <property type="entry name" value="ZINC_FINGER_C2H2_1"/>
    <property type="match status" value="4"/>
</dbReference>
<dbReference type="EMBL" id="JABSTR010000962">
    <property type="protein sequence ID" value="KAH9383046.1"/>
    <property type="molecule type" value="Genomic_DNA"/>
</dbReference>
<evidence type="ECO:0000259" key="9">
    <source>
        <dbReference type="PROSITE" id="PS50157"/>
    </source>
</evidence>
<dbReference type="GO" id="GO:0008270">
    <property type="term" value="F:zinc ion binding"/>
    <property type="evidence" value="ECO:0007669"/>
    <property type="project" value="UniProtKB-KW"/>
</dbReference>
<feature type="domain" description="C2H2-type" evidence="9">
    <location>
        <begin position="107"/>
        <end position="135"/>
    </location>
</feature>
<keyword evidence="2" id="KW-0479">Metal-binding</keyword>
<dbReference type="Pfam" id="PF13912">
    <property type="entry name" value="zf-C2H2_6"/>
    <property type="match status" value="1"/>
</dbReference>
<dbReference type="OMA" id="AKGNECA"/>
<name>A0A9J6H5R3_HAELO</name>
<dbReference type="PANTHER" id="PTHR24394">
    <property type="entry name" value="ZINC FINGER PROTEIN"/>
    <property type="match status" value="1"/>
</dbReference>
<feature type="domain" description="C2H2-type" evidence="9">
    <location>
        <begin position="142"/>
        <end position="169"/>
    </location>
</feature>
<dbReference type="PANTHER" id="PTHR24394:SF29">
    <property type="entry name" value="MYONEURIN"/>
    <property type="match status" value="1"/>
</dbReference>
<evidence type="ECO:0000256" key="7">
    <source>
        <dbReference type="PROSITE-ProRule" id="PRU00042"/>
    </source>
</evidence>
<dbReference type="InterPro" id="IPR013087">
    <property type="entry name" value="Znf_C2H2_type"/>
</dbReference>
<keyword evidence="3" id="KW-0677">Repeat</keyword>
<sequence length="212" mass="24169">MMSSLCQKFLGQRGVTEKRNTKRSNEVTPFCVAFCALVINSPSSQFFWQRLIRVYLLRDRSRPTYVSHVVGHTNRKSYSCEQCQKSFRRREYLDNHLKTHNSTERPLQCSDCGLSFSKRANLNRHLKSQHRAAAGDDEAKGNECATCGKHFARADSLARHAVVHTGERRFECTTCCKKFSYATSLREHEKNMHAAPVPPSPQEPDHVPPSDG</sequence>
<protein>
    <recommendedName>
        <fullName evidence="9">C2H2-type domain-containing protein</fullName>
    </recommendedName>
</protein>
<feature type="domain" description="C2H2-type" evidence="9">
    <location>
        <begin position="170"/>
        <end position="198"/>
    </location>
</feature>
<dbReference type="GO" id="GO:0005634">
    <property type="term" value="C:nucleus"/>
    <property type="evidence" value="ECO:0007669"/>
    <property type="project" value="UniProtKB-SubCell"/>
</dbReference>
<dbReference type="PROSITE" id="PS50157">
    <property type="entry name" value="ZINC_FINGER_C2H2_2"/>
    <property type="match status" value="4"/>
</dbReference>
<dbReference type="OrthoDB" id="6489565at2759"/>
<evidence type="ECO:0000256" key="5">
    <source>
        <dbReference type="ARBA" id="ARBA00022833"/>
    </source>
</evidence>
<feature type="compositionally biased region" description="Basic and acidic residues" evidence="8">
    <location>
        <begin position="203"/>
        <end position="212"/>
    </location>
</feature>
<dbReference type="FunFam" id="3.30.160.60:FF:001732">
    <property type="entry name" value="Zgc:162936"/>
    <property type="match status" value="1"/>
</dbReference>
<dbReference type="SMART" id="SM00355">
    <property type="entry name" value="ZnF_C2H2"/>
    <property type="match status" value="4"/>
</dbReference>
<gene>
    <name evidence="10" type="ORF">HPB48_023768</name>
</gene>
<dbReference type="InterPro" id="IPR036236">
    <property type="entry name" value="Znf_C2H2_sf"/>
</dbReference>
<keyword evidence="6" id="KW-0539">Nucleus</keyword>
<dbReference type="GO" id="GO:0045893">
    <property type="term" value="P:positive regulation of DNA-templated transcription"/>
    <property type="evidence" value="ECO:0007669"/>
    <property type="project" value="UniProtKB-ARBA"/>
</dbReference>
<keyword evidence="5" id="KW-0862">Zinc</keyword>
<accession>A0A9J6H5R3</accession>
<proteinExistence type="predicted"/>
<dbReference type="Pfam" id="PF00096">
    <property type="entry name" value="zf-C2H2"/>
    <property type="match status" value="3"/>
</dbReference>
<organism evidence="10 11">
    <name type="scientific">Haemaphysalis longicornis</name>
    <name type="common">Bush tick</name>
    <dbReference type="NCBI Taxonomy" id="44386"/>
    <lineage>
        <taxon>Eukaryota</taxon>
        <taxon>Metazoa</taxon>
        <taxon>Ecdysozoa</taxon>
        <taxon>Arthropoda</taxon>
        <taxon>Chelicerata</taxon>
        <taxon>Arachnida</taxon>
        <taxon>Acari</taxon>
        <taxon>Parasitiformes</taxon>
        <taxon>Ixodida</taxon>
        <taxon>Ixodoidea</taxon>
        <taxon>Ixodidae</taxon>
        <taxon>Haemaphysalinae</taxon>
        <taxon>Haemaphysalis</taxon>
    </lineage>
</organism>
<evidence type="ECO:0000256" key="4">
    <source>
        <dbReference type="ARBA" id="ARBA00022771"/>
    </source>
</evidence>
<feature type="region of interest" description="Disordered" evidence="8">
    <location>
        <begin position="190"/>
        <end position="212"/>
    </location>
</feature>
<reference evidence="10 11" key="1">
    <citation type="journal article" date="2020" name="Cell">
        <title>Large-Scale Comparative Analyses of Tick Genomes Elucidate Their Genetic Diversity and Vector Capacities.</title>
        <authorList>
            <consortium name="Tick Genome and Microbiome Consortium (TIGMIC)"/>
            <person name="Jia N."/>
            <person name="Wang J."/>
            <person name="Shi W."/>
            <person name="Du L."/>
            <person name="Sun Y."/>
            <person name="Zhan W."/>
            <person name="Jiang J.F."/>
            <person name="Wang Q."/>
            <person name="Zhang B."/>
            <person name="Ji P."/>
            <person name="Bell-Sakyi L."/>
            <person name="Cui X.M."/>
            <person name="Yuan T.T."/>
            <person name="Jiang B.G."/>
            <person name="Yang W.F."/>
            <person name="Lam T.T."/>
            <person name="Chang Q.C."/>
            <person name="Ding S.J."/>
            <person name="Wang X.J."/>
            <person name="Zhu J.G."/>
            <person name="Ruan X.D."/>
            <person name="Zhao L."/>
            <person name="Wei J.T."/>
            <person name="Ye R.Z."/>
            <person name="Que T.C."/>
            <person name="Du C.H."/>
            <person name="Zhou Y.H."/>
            <person name="Cheng J.X."/>
            <person name="Dai P.F."/>
            <person name="Guo W.B."/>
            <person name="Han X.H."/>
            <person name="Huang E.J."/>
            <person name="Li L.F."/>
            <person name="Wei W."/>
            <person name="Gao Y.C."/>
            <person name="Liu J.Z."/>
            <person name="Shao H.Z."/>
            <person name="Wang X."/>
            <person name="Wang C.C."/>
            <person name="Yang T.C."/>
            <person name="Huo Q.B."/>
            <person name="Li W."/>
            <person name="Chen H.Y."/>
            <person name="Chen S.E."/>
            <person name="Zhou L.G."/>
            <person name="Ni X.B."/>
            <person name="Tian J.H."/>
            <person name="Sheng Y."/>
            <person name="Liu T."/>
            <person name="Pan Y.S."/>
            <person name="Xia L.Y."/>
            <person name="Li J."/>
            <person name="Zhao F."/>
            <person name="Cao W.C."/>
        </authorList>
    </citation>
    <scope>NUCLEOTIDE SEQUENCE [LARGE SCALE GENOMIC DNA]</scope>
    <source>
        <strain evidence="10">HaeL-2018</strain>
    </source>
</reference>
<evidence type="ECO:0000256" key="3">
    <source>
        <dbReference type="ARBA" id="ARBA00022737"/>
    </source>
</evidence>
<comment type="caution">
    <text evidence="10">The sequence shown here is derived from an EMBL/GenBank/DDBJ whole genome shotgun (WGS) entry which is preliminary data.</text>
</comment>
<comment type="subcellular location">
    <subcellularLocation>
        <location evidence="1">Nucleus</location>
    </subcellularLocation>
</comment>
<evidence type="ECO:0000256" key="6">
    <source>
        <dbReference type="ARBA" id="ARBA00023242"/>
    </source>
</evidence>
<dbReference type="FunFam" id="3.30.160.60:FF:001049">
    <property type="entry name" value="zinc finger protein 319"/>
    <property type="match status" value="1"/>
</dbReference>
<dbReference type="Gene3D" id="3.30.160.60">
    <property type="entry name" value="Classic Zinc Finger"/>
    <property type="match status" value="4"/>
</dbReference>